<dbReference type="Gene3D" id="3.30.1490.190">
    <property type="match status" value="1"/>
</dbReference>
<evidence type="ECO:0000256" key="10">
    <source>
        <dbReference type="ARBA" id="ARBA00023163"/>
    </source>
</evidence>
<dbReference type="InterPro" id="IPR036390">
    <property type="entry name" value="WH_DNA-bd_sf"/>
</dbReference>
<gene>
    <name evidence="12" type="ORF">EXU32_05315</name>
</gene>
<keyword evidence="13" id="KW-1185">Reference proteome</keyword>
<keyword evidence="6 11" id="KW-0862">Zinc</keyword>
<dbReference type="GO" id="GO:0003700">
    <property type="term" value="F:DNA-binding transcription factor activity"/>
    <property type="evidence" value="ECO:0007669"/>
    <property type="project" value="InterPro"/>
</dbReference>
<keyword evidence="4" id="KW-0678">Repressor</keyword>
<proteinExistence type="inferred from homology"/>
<dbReference type="Pfam" id="PF01475">
    <property type="entry name" value="FUR"/>
    <property type="match status" value="1"/>
</dbReference>
<feature type="binding site" evidence="11">
    <location>
        <position position="140"/>
    </location>
    <ligand>
        <name>Zn(2+)</name>
        <dbReference type="ChEBI" id="CHEBI:29105"/>
    </ligand>
</feature>
<evidence type="ECO:0000256" key="4">
    <source>
        <dbReference type="ARBA" id="ARBA00022491"/>
    </source>
</evidence>
<protein>
    <submittedName>
        <fullName evidence="12">Transcriptional repressor</fullName>
    </submittedName>
</protein>
<keyword evidence="7" id="KW-0408">Iron</keyword>
<evidence type="ECO:0000256" key="7">
    <source>
        <dbReference type="ARBA" id="ARBA00023004"/>
    </source>
</evidence>
<comment type="similarity">
    <text evidence="2">Belongs to the Fur family.</text>
</comment>
<dbReference type="GO" id="GO:0000976">
    <property type="term" value="F:transcription cis-regulatory region binding"/>
    <property type="evidence" value="ECO:0007669"/>
    <property type="project" value="TreeGrafter"/>
</dbReference>
<evidence type="ECO:0000256" key="9">
    <source>
        <dbReference type="ARBA" id="ARBA00023125"/>
    </source>
</evidence>
<reference evidence="12 13" key="1">
    <citation type="submission" date="2019-02" db="EMBL/GenBank/DDBJ databases">
        <title>Genomic data mining of an Antarctic deep-sea actinobacterium, Janibacterlimosus P3-3-X1.</title>
        <authorList>
            <person name="Liao L."/>
            <person name="Chen B."/>
        </authorList>
    </citation>
    <scope>NUCLEOTIDE SEQUENCE [LARGE SCALE GENOMIC DNA]</scope>
    <source>
        <strain evidence="12 13">P3-3-X1</strain>
    </source>
</reference>
<comment type="cofactor">
    <cofactor evidence="11">
        <name>Zn(2+)</name>
        <dbReference type="ChEBI" id="CHEBI:29105"/>
    </cofactor>
    <text evidence="11">Binds 1 zinc ion per subunit.</text>
</comment>
<feature type="binding site" evidence="11">
    <location>
        <position position="97"/>
    </location>
    <ligand>
        <name>Zn(2+)</name>
        <dbReference type="ChEBI" id="CHEBI:29105"/>
    </ligand>
</feature>
<keyword evidence="10" id="KW-0804">Transcription</keyword>
<dbReference type="STRING" id="1216970.GCA_001570985_00518"/>
<evidence type="ECO:0000256" key="11">
    <source>
        <dbReference type="PIRSR" id="PIRSR602481-1"/>
    </source>
</evidence>
<dbReference type="SUPFAM" id="SSF46785">
    <property type="entry name" value="Winged helix' DNA-binding domain"/>
    <property type="match status" value="1"/>
</dbReference>
<dbReference type="AlphaFoldDB" id="A0A4P6MRR4"/>
<evidence type="ECO:0000256" key="2">
    <source>
        <dbReference type="ARBA" id="ARBA00007957"/>
    </source>
</evidence>
<dbReference type="InterPro" id="IPR043135">
    <property type="entry name" value="Fur_C"/>
</dbReference>
<dbReference type="EMBL" id="CP036164">
    <property type="protein sequence ID" value="QBF45729.1"/>
    <property type="molecule type" value="Genomic_DNA"/>
</dbReference>
<organism evidence="12 13">
    <name type="scientific">Janibacter limosus</name>
    <dbReference type="NCBI Taxonomy" id="53458"/>
    <lineage>
        <taxon>Bacteria</taxon>
        <taxon>Bacillati</taxon>
        <taxon>Actinomycetota</taxon>
        <taxon>Actinomycetes</taxon>
        <taxon>Micrococcales</taxon>
        <taxon>Intrasporangiaceae</taxon>
        <taxon>Janibacter</taxon>
    </lineage>
</organism>
<keyword evidence="3" id="KW-0963">Cytoplasm</keyword>
<evidence type="ECO:0000256" key="8">
    <source>
        <dbReference type="ARBA" id="ARBA00023015"/>
    </source>
</evidence>
<dbReference type="GO" id="GO:0005737">
    <property type="term" value="C:cytoplasm"/>
    <property type="evidence" value="ECO:0007669"/>
    <property type="project" value="UniProtKB-SubCell"/>
</dbReference>
<evidence type="ECO:0000256" key="1">
    <source>
        <dbReference type="ARBA" id="ARBA00004496"/>
    </source>
</evidence>
<dbReference type="PANTHER" id="PTHR33202:SF18">
    <property type="entry name" value="TRANSCRIPTIONAL REGULATOR FURA"/>
    <property type="match status" value="1"/>
</dbReference>
<keyword evidence="5 11" id="KW-0479">Metal-binding</keyword>
<feature type="binding site" evidence="11">
    <location>
        <position position="137"/>
    </location>
    <ligand>
        <name>Zn(2+)</name>
        <dbReference type="ChEBI" id="CHEBI:29105"/>
    </ligand>
</feature>
<keyword evidence="9" id="KW-0238">DNA-binding</keyword>
<keyword evidence="8" id="KW-0805">Transcription regulation</keyword>
<dbReference type="InterPro" id="IPR002481">
    <property type="entry name" value="FUR"/>
</dbReference>
<evidence type="ECO:0000256" key="5">
    <source>
        <dbReference type="ARBA" id="ARBA00022723"/>
    </source>
</evidence>
<dbReference type="PANTHER" id="PTHR33202">
    <property type="entry name" value="ZINC UPTAKE REGULATION PROTEIN"/>
    <property type="match status" value="1"/>
</dbReference>
<dbReference type="KEGG" id="jli:EXU32_05315"/>
<evidence type="ECO:0000256" key="3">
    <source>
        <dbReference type="ARBA" id="ARBA00022490"/>
    </source>
</evidence>
<comment type="subcellular location">
    <subcellularLocation>
        <location evidence="1">Cytoplasm</location>
    </subcellularLocation>
</comment>
<accession>A0A4P6MRR4</accession>
<feature type="binding site" evidence="11">
    <location>
        <position position="100"/>
    </location>
    <ligand>
        <name>Zn(2+)</name>
        <dbReference type="ChEBI" id="CHEBI:29105"/>
    </ligand>
</feature>
<evidence type="ECO:0000313" key="12">
    <source>
        <dbReference type="EMBL" id="QBF45729.1"/>
    </source>
</evidence>
<dbReference type="InterPro" id="IPR036388">
    <property type="entry name" value="WH-like_DNA-bd_sf"/>
</dbReference>
<dbReference type="Proteomes" id="UP000290408">
    <property type="component" value="Chromosome"/>
</dbReference>
<dbReference type="GO" id="GO:0008270">
    <property type="term" value="F:zinc ion binding"/>
    <property type="evidence" value="ECO:0007669"/>
    <property type="project" value="TreeGrafter"/>
</dbReference>
<dbReference type="GO" id="GO:0045892">
    <property type="term" value="P:negative regulation of DNA-templated transcription"/>
    <property type="evidence" value="ECO:0007669"/>
    <property type="project" value="TreeGrafter"/>
</dbReference>
<dbReference type="RefSeq" id="WP_130628965.1">
    <property type="nucleotide sequence ID" value="NZ_CP036164.1"/>
</dbReference>
<dbReference type="GO" id="GO:1900376">
    <property type="term" value="P:regulation of secondary metabolite biosynthetic process"/>
    <property type="evidence" value="ECO:0007669"/>
    <property type="project" value="TreeGrafter"/>
</dbReference>
<evidence type="ECO:0000256" key="6">
    <source>
        <dbReference type="ARBA" id="ARBA00022833"/>
    </source>
</evidence>
<dbReference type="CDD" id="cd07153">
    <property type="entry name" value="Fur_like"/>
    <property type="match status" value="1"/>
</dbReference>
<name>A0A4P6MRR4_9MICO</name>
<dbReference type="Gene3D" id="1.10.10.10">
    <property type="entry name" value="Winged helix-like DNA-binding domain superfamily/Winged helix DNA-binding domain"/>
    <property type="match status" value="1"/>
</dbReference>
<dbReference type="OrthoDB" id="5242893at2"/>
<evidence type="ECO:0000313" key="13">
    <source>
        <dbReference type="Proteomes" id="UP000290408"/>
    </source>
</evidence>
<sequence>MSTMIETQTAADLLRSHSLRVTAPRVAVLRELSAIPHADVDSIARATRERLGSVSTQAIYDILAVLSANGLVRKFEPAGHPARFELELGDNHHHLVCRTCGTMIDVECAPGKAPCLDAADDHGFAIDEAEVIYWGICPTCTATAVAATT</sequence>